<keyword evidence="2" id="KW-0472">Membrane</keyword>
<keyword evidence="2" id="KW-0812">Transmembrane</keyword>
<organism evidence="3 4">
    <name type="scientific">Sanguibacter antarcticus</name>
    <dbReference type="NCBI Taxonomy" id="372484"/>
    <lineage>
        <taxon>Bacteria</taxon>
        <taxon>Bacillati</taxon>
        <taxon>Actinomycetota</taxon>
        <taxon>Actinomycetes</taxon>
        <taxon>Micrococcales</taxon>
        <taxon>Sanguibacteraceae</taxon>
        <taxon>Sanguibacter</taxon>
    </lineage>
</organism>
<name>A0A2A9E402_9MICO</name>
<sequence>MELLVRVVMTRGASRSGQTGQARRRCLTVASVVGGLSALWFVCSLTLGWTIVLFATGSMAPTYPTGAAAISVPVAAADIAVDDVVTVPKPGSDLPVTHRVVEVTDVPGDAEARQLVLRGDDNTTADREPYVVRDAQRVVIGFPLVGYVMTTLAQPAALLATTLVVALATVWMLWPSPDETADVPATVPAR</sequence>
<evidence type="ECO:0000313" key="4">
    <source>
        <dbReference type="Proteomes" id="UP000225548"/>
    </source>
</evidence>
<evidence type="ECO:0000256" key="1">
    <source>
        <dbReference type="NCBIfam" id="TIGR02228"/>
    </source>
</evidence>
<dbReference type="RefSeq" id="WP_098454518.1">
    <property type="nucleotide sequence ID" value="NZ_PDJG01000001.1"/>
</dbReference>
<dbReference type="GO" id="GO:0016020">
    <property type="term" value="C:membrane"/>
    <property type="evidence" value="ECO:0007669"/>
    <property type="project" value="UniProtKB-UniRule"/>
</dbReference>
<keyword evidence="4" id="KW-1185">Reference proteome</keyword>
<dbReference type="AlphaFoldDB" id="A0A2A9E402"/>
<dbReference type="GO" id="GO:0006465">
    <property type="term" value="P:signal peptide processing"/>
    <property type="evidence" value="ECO:0007669"/>
    <property type="project" value="UniProtKB-UniRule"/>
</dbReference>
<dbReference type="GO" id="GO:0009003">
    <property type="term" value="F:signal peptidase activity"/>
    <property type="evidence" value="ECO:0007669"/>
    <property type="project" value="UniProtKB-EC"/>
</dbReference>
<dbReference type="InterPro" id="IPR001733">
    <property type="entry name" value="Peptidase_S26B"/>
</dbReference>
<dbReference type="NCBIfam" id="TIGR02228">
    <property type="entry name" value="sigpep_I_arch"/>
    <property type="match status" value="1"/>
</dbReference>
<feature type="transmembrane region" description="Helical" evidence="2">
    <location>
        <begin position="156"/>
        <end position="174"/>
    </location>
</feature>
<dbReference type="EC" id="3.4.21.89" evidence="1"/>
<dbReference type="InterPro" id="IPR019533">
    <property type="entry name" value="Peptidase_S26"/>
</dbReference>
<evidence type="ECO:0000313" key="3">
    <source>
        <dbReference type="EMBL" id="PFG33291.1"/>
    </source>
</evidence>
<evidence type="ECO:0000256" key="2">
    <source>
        <dbReference type="SAM" id="Phobius"/>
    </source>
</evidence>
<reference evidence="3 4" key="1">
    <citation type="submission" date="2017-10" db="EMBL/GenBank/DDBJ databases">
        <title>Sequencing the genomes of 1000 actinobacteria strains.</title>
        <authorList>
            <person name="Klenk H.-P."/>
        </authorList>
    </citation>
    <scope>NUCLEOTIDE SEQUENCE [LARGE SCALE GENOMIC DNA]</scope>
    <source>
        <strain evidence="3 4">DSM 18966</strain>
    </source>
</reference>
<feature type="transmembrane region" description="Helical" evidence="2">
    <location>
        <begin position="37"/>
        <end position="55"/>
    </location>
</feature>
<dbReference type="GO" id="GO:0004252">
    <property type="term" value="F:serine-type endopeptidase activity"/>
    <property type="evidence" value="ECO:0007669"/>
    <property type="project" value="UniProtKB-UniRule"/>
</dbReference>
<keyword evidence="2" id="KW-1133">Transmembrane helix</keyword>
<protein>
    <recommendedName>
        <fullName evidence="1">Signal peptidase I</fullName>
        <ecNumber evidence="1">3.4.21.89</ecNumber>
    </recommendedName>
</protein>
<dbReference type="OrthoDB" id="3790724at2"/>
<dbReference type="Proteomes" id="UP000225548">
    <property type="component" value="Unassembled WGS sequence"/>
</dbReference>
<proteinExistence type="predicted"/>
<comment type="caution">
    <text evidence="3">The sequence shown here is derived from an EMBL/GenBank/DDBJ whole genome shotgun (WGS) entry which is preliminary data.</text>
</comment>
<accession>A0A2A9E402</accession>
<dbReference type="EMBL" id="PDJG01000001">
    <property type="protein sequence ID" value="PFG33291.1"/>
    <property type="molecule type" value="Genomic_DNA"/>
</dbReference>
<dbReference type="CDD" id="cd06530">
    <property type="entry name" value="S26_SPase_I"/>
    <property type="match status" value="1"/>
</dbReference>
<gene>
    <name evidence="3" type="ORF">ATL42_1159</name>
</gene>